<dbReference type="SMART" id="SM00086">
    <property type="entry name" value="PAC"/>
    <property type="match status" value="1"/>
</dbReference>
<keyword evidence="9" id="KW-0902">Two-component regulatory system</keyword>
<dbReference type="Proteomes" id="UP000604481">
    <property type="component" value="Unassembled WGS sequence"/>
</dbReference>
<feature type="domain" description="HAMP" evidence="15">
    <location>
        <begin position="167"/>
        <end position="222"/>
    </location>
</feature>
<evidence type="ECO:0000313" key="16">
    <source>
        <dbReference type="EMBL" id="MBE9610379.1"/>
    </source>
</evidence>
<evidence type="ECO:0000256" key="4">
    <source>
        <dbReference type="ARBA" id="ARBA00022553"/>
    </source>
</evidence>
<dbReference type="Gene3D" id="3.40.50.2300">
    <property type="match status" value="2"/>
</dbReference>
<evidence type="ECO:0000256" key="8">
    <source>
        <dbReference type="ARBA" id="ARBA00022840"/>
    </source>
</evidence>
<dbReference type="FunFam" id="3.30.565.10:FF:000078">
    <property type="entry name" value="Two-component sensor histidine kinase"/>
    <property type="match status" value="1"/>
</dbReference>
<evidence type="ECO:0000313" key="17">
    <source>
        <dbReference type="Proteomes" id="UP000604481"/>
    </source>
</evidence>
<dbReference type="InterPro" id="IPR011006">
    <property type="entry name" value="CheY-like_superfamily"/>
</dbReference>
<dbReference type="SUPFAM" id="SSF47384">
    <property type="entry name" value="Homodimeric domain of signal transducing histidine kinase"/>
    <property type="match status" value="1"/>
</dbReference>
<evidence type="ECO:0000256" key="3">
    <source>
        <dbReference type="ARBA" id="ARBA00012438"/>
    </source>
</evidence>
<dbReference type="CDD" id="cd00082">
    <property type="entry name" value="HisKA"/>
    <property type="match status" value="1"/>
</dbReference>
<keyword evidence="8" id="KW-0067">ATP-binding</keyword>
<dbReference type="PANTHER" id="PTHR45339:SF3">
    <property type="entry name" value="HISTIDINE KINASE"/>
    <property type="match status" value="1"/>
</dbReference>
<evidence type="ECO:0000259" key="13">
    <source>
        <dbReference type="PROSITE" id="PS50110"/>
    </source>
</evidence>
<reference evidence="16 17" key="1">
    <citation type="submission" date="2020-10" db="EMBL/GenBank/DDBJ databases">
        <title>The genome sequence of Chitinilyticum litopenaei 4Y14.</title>
        <authorList>
            <person name="Liu Y."/>
        </authorList>
    </citation>
    <scope>NUCLEOTIDE SEQUENCE [LARGE SCALE GENOMIC DNA]</scope>
    <source>
        <strain evidence="16 17">4Y14</strain>
    </source>
</reference>
<dbReference type="SMART" id="SM00387">
    <property type="entry name" value="HATPase_c"/>
    <property type="match status" value="1"/>
</dbReference>
<dbReference type="SUPFAM" id="SSF52172">
    <property type="entry name" value="CheY-like"/>
    <property type="match status" value="2"/>
</dbReference>
<dbReference type="AlphaFoldDB" id="A0A8J7FQF3"/>
<keyword evidence="11" id="KW-0812">Transmembrane</keyword>
<feature type="domain" description="PAC" evidence="14">
    <location>
        <begin position="313"/>
        <end position="365"/>
    </location>
</feature>
<dbReference type="PANTHER" id="PTHR45339">
    <property type="entry name" value="HYBRID SIGNAL TRANSDUCTION HISTIDINE KINASE J"/>
    <property type="match status" value="1"/>
</dbReference>
<dbReference type="Gene3D" id="3.30.565.10">
    <property type="entry name" value="Histidine kinase-like ATPase, C-terminal domain"/>
    <property type="match status" value="1"/>
</dbReference>
<dbReference type="CDD" id="cd16922">
    <property type="entry name" value="HATPase_EvgS-ArcB-TorS-like"/>
    <property type="match status" value="1"/>
</dbReference>
<dbReference type="Pfam" id="PF00072">
    <property type="entry name" value="Response_reg"/>
    <property type="match status" value="1"/>
</dbReference>
<evidence type="ECO:0000259" key="15">
    <source>
        <dbReference type="PROSITE" id="PS50885"/>
    </source>
</evidence>
<dbReference type="PROSITE" id="PS50885">
    <property type="entry name" value="HAMP"/>
    <property type="match status" value="1"/>
</dbReference>
<evidence type="ECO:0000256" key="10">
    <source>
        <dbReference type="PROSITE-ProRule" id="PRU00169"/>
    </source>
</evidence>
<dbReference type="InterPro" id="IPR036890">
    <property type="entry name" value="HATPase_C_sf"/>
</dbReference>
<dbReference type="GO" id="GO:0005524">
    <property type="term" value="F:ATP binding"/>
    <property type="evidence" value="ECO:0007669"/>
    <property type="project" value="UniProtKB-KW"/>
</dbReference>
<accession>A0A8J7FQF3</accession>
<dbReference type="SUPFAM" id="SSF55874">
    <property type="entry name" value="ATPase domain of HSP90 chaperone/DNA topoisomerase II/histidine kinase"/>
    <property type="match status" value="1"/>
</dbReference>
<evidence type="ECO:0000256" key="6">
    <source>
        <dbReference type="ARBA" id="ARBA00022741"/>
    </source>
</evidence>
<dbReference type="InterPro" id="IPR035965">
    <property type="entry name" value="PAS-like_dom_sf"/>
</dbReference>
<dbReference type="SMART" id="SM00388">
    <property type="entry name" value="HisKA"/>
    <property type="match status" value="1"/>
</dbReference>
<dbReference type="InterPro" id="IPR001789">
    <property type="entry name" value="Sig_transdc_resp-reg_receiver"/>
</dbReference>
<evidence type="ECO:0000256" key="1">
    <source>
        <dbReference type="ARBA" id="ARBA00000085"/>
    </source>
</evidence>
<dbReference type="InterPro" id="IPR001610">
    <property type="entry name" value="PAC"/>
</dbReference>
<dbReference type="Gene3D" id="3.30.450.20">
    <property type="entry name" value="PAS domain"/>
    <property type="match status" value="1"/>
</dbReference>
<dbReference type="EMBL" id="JADFUA010000009">
    <property type="protein sequence ID" value="MBE9610379.1"/>
    <property type="molecule type" value="Genomic_DNA"/>
</dbReference>
<comment type="catalytic activity">
    <reaction evidence="1">
        <text>ATP + protein L-histidine = ADP + protein N-phospho-L-histidine.</text>
        <dbReference type="EC" id="2.7.13.3"/>
    </reaction>
</comment>
<dbReference type="InterPro" id="IPR036097">
    <property type="entry name" value="HisK_dim/P_sf"/>
</dbReference>
<evidence type="ECO:0000256" key="9">
    <source>
        <dbReference type="ARBA" id="ARBA00023012"/>
    </source>
</evidence>
<keyword evidence="5" id="KW-0808">Transferase</keyword>
<dbReference type="Gene3D" id="6.10.340.10">
    <property type="match status" value="1"/>
</dbReference>
<dbReference type="PRINTS" id="PR00344">
    <property type="entry name" value="BCTRLSENSOR"/>
</dbReference>
<sequence length="895" mass="97092">MSQPRQLSRLLLQRVLLVSLVLALLLGGLNALYVFRSESSRQTEQLNAAMAAYSASISKSLWELDYDSAELQMKALTHFPAILSADLISGDRTLSYRKPGGNLQQDSLPRPYPIFAPNSEREIAKWAIRLDKSALEATVWQESLRFGAMVTLELLLLSLVLWLMVQRTVTRPIRALWQHVRELDVQHLDRAAPQPDEPVENELHELAKGISTLQANLGHQLTLQQQAGDEIARQRDELDQLLLQQSRRLDSVLESMADGAGVVDLDDGELLFANPALRSMLVHDGSSWGSSRWLHAPDWPDLVTRLASETRLASQQLTLCRADGSPLATEASLSVIPGASGEAQRVQLVVRDISARLAAEEALIAAREAAQNANQAKSAFLANMSHEIRTPLNAILGFAELLHDTRLNEQQQDYLASIQTGCDVLMAQINDLLDFSKIEAGKLVLEQIDFDLRSLLESTLDLVASRAHQKALDVVCLIDPSIPPGLRGDPSRLRQIVLNLLNNAIKFTEKGAIVVRVRAQSERNRLRLFVQVEDNGIGIDTATQALLFQPFVQADVSTTRRFGGTGLGLSICRKLAEAMGGSIGVTSTPGVGSVFHFDLLLDTGATMPAAAHQHIDLGGRRALIISALAATREQLLQQLGSLGMHTEHLTELAALPHRPATAPIPDVIILDVHSSDRPAAALASDIHALPGFAGVPLILLASHNAQAGEASGAHAAGFAAYLAKPLHPSLLPGCIAEALRLQTLPPGEKRPLITKHKVAEQLAAEKPRILLAEDNPVNQKIAVLMLEKLGMRVDVADNGRSAVEALQGNDYALVLMDCQMPEMDGFTATRAIRGLDSPKAKIPIVALTANAQQDDMQQCLAAGMNDFLSKPVKLQTLQAALERWLGGHEAPAESV</sequence>
<name>A0A8J7FQF3_9NEIS</name>
<feature type="domain" description="Histidine kinase" evidence="12">
    <location>
        <begin position="383"/>
        <end position="603"/>
    </location>
</feature>
<comment type="subcellular location">
    <subcellularLocation>
        <location evidence="2">Membrane</location>
    </subcellularLocation>
</comment>
<gene>
    <name evidence="16" type="ORF">INR99_13645</name>
</gene>
<evidence type="ECO:0000256" key="11">
    <source>
        <dbReference type="SAM" id="Phobius"/>
    </source>
</evidence>
<dbReference type="InterPro" id="IPR000700">
    <property type="entry name" value="PAS-assoc_C"/>
</dbReference>
<dbReference type="Pfam" id="PF00512">
    <property type="entry name" value="HisKA"/>
    <property type="match status" value="1"/>
</dbReference>
<dbReference type="SUPFAM" id="SSF55785">
    <property type="entry name" value="PYP-like sensor domain (PAS domain)"/>
    <property type="match status" value="1"/>
</dbReference>
<evidence type="ECO:0000256" key="7">
    <source>
        <dbReference type="ARBA" id="ARBA00022777"/>
    </source>
</evidence>
<dbReference type="Pfam" id="PF02518">
    <property type="entry name" value="HATPase_c"/>
    <property type="match status" value="1"/>
</dbReference>
<dbReference type="InterPro" id="IPR003661">
    <property type="entry name" value="HisK_dim/P_dom"/>
</dbReference>
<keyword evidence="7" id="KW-0418">Kinase</keyword>
<keyword evidence="4 10" id="KW-0597">Phosphoprotein</keyword>
<dbReference type="PROSITE" id="PS50110">
    <property type="entry name" value="RESPONSE_REGULATORY"/>
    <property type="match status" value="2"/>
</dbReference>
<keyword evidence="11" id="KW-0472">Membrane</keyword>
<dbReference type="RefSeq" id="WP_194116921.1">
    <property type="nucleotide sequence ID" value="NZ_JADFUA010000009.1"/>
</dbReference>
<dbReference type="InterPro" id="IPR005467">
    <property type="entry name" value="His_kinase_dom"/>
</dbReference>
<protein>
    <recommendedName>
        <fullName evidence="3">histidine kinase</fullName>
        <ecNumber evidence="3">2.7.13.3</ecNumber>
    </recommendedName>
</protein>
<keyword evidence="11" id="KW-1133">Transmembrane helix</keyword>
<dbReference type="GO" id="GO:0016020">
    <property type="term" value="C:membrane"/>
    <property type="evidence" value="ECO:0007669"/>
    <property type="project" value="UniProtKB-SubCell"/>
</dbReference>
<keyword evidence="6" id="KW-0547">Nucleotide-binding</keyword>
<proteinExistence type="predicted"/>
<feature type="modified residue" description="4-aspartylphosphate" evidence="10">
    <location>
        <position position="817"/>
    </location>
</feature>
<feature type="transmembrane region" description="Helical" evidence="11">
    <location>
        <begin position="146"/>
        <end position="165"/>
    </location>
</feature>
<feature type="domain" description="Response regulatory" evidence="13">
    <location>
        <begin position="621"/>
        <end position="739"/>
    </location>
</feature>
<comment type="caution">
    <text evidence="16">The sequence shown here is derived from an EMBL/GenBank/DDBJ whole genome shotgun (WGS) entry which is preliminary data.</text>
</comment>
<evidence type="ECO:0000256" key="5">
    <source>
        <dbReference type="ARBA" id="ARBA00022679"/>
    </source>
</evidence>
<dbReference type="InterPro" id="IPR003660">
    <property type="entry name" value="HAMP_dom"/>
</dbReference>
<dbReference type="InterPro" id="IPR003594">
    <property type="entry name" value="HATPase_dom"/>
</dbReference>
<dbReference type="FunFam" id="1.10.287.130:FF:000002">
    <property type="entry name" value="Two-component osmosensing histidine kinase"/>
    <property type="match status" value="1"/>
</dbReference>
<dbReference type="GO" id="GO:0000155">
    <property type="term" value="F:phosphorelay sensor kinase activity"/>
    <property type="evidence" value="ECO:0007669"/>
    <property type="project" value="InterPro"/>
</dbReference>
<dbReference type="SMART" id="SM00448">
    <property type="entry name" value="REC"/>
    <property type="match status" value="2"/>
</dbReference>
<dbReference type="InterPro" id="IPR004358">
    <property type="entry name" value="Sig_transdc_His_kin-like_C"/>
</dbReference>
<evidence type="ECO:0000259" key="12">
    <source>
        <dbReference type="PROSITE" id="PS50109"/>
    </source>
</evidence>
<dbReference type="EC" id="2.7.13.3" evidence="3"/>
<evidence type="ECO:0000256" key="2">
    <source>
        <dbReference type="ARBA" id="ARBA00004370"/>
    </source>
</evidence>
<feature type="modified residue" description="4-aspartylphosphate" evidence="10">
    <location>
        <position position="671"/>
    </location>
</feature>
<dbReference type="CDD" id="cd17546">
    <property type="entry name" value="REC_hyHK_CKI1_RcsC-like"/>
    <property type="match status" value="1"/>
</dbReference>
<keyword evidence="17" id="KW-1185">Reference proteome</keyword>
<dbReference type="Gene3D" id="1.10.287.130">
    <property type="match status" value="1"/>
</dbReference>
<feature type="domain" description="Response regulatory" evidence="13">
    <location>
        <begin position="768"/>
        <end position="885"/>
    </location>
</feature>
<dbReference type="PROSITE" id="PS50109">
    <property type="entry name" value="HIS_KIN"/>
    <property type="match status" value="1"/>
</dbReference>
<organism evidence="16 17">
    <name type="scientific">Chitinilyticum piscinae</name>
    <dbReference type="NCBI Taxonomy" id="2866724"/>
    <lineage>
        <taxon>Bacteria</taxon>
        <taxon>Pseudomonadati</taxon>
        <taxon>Pseudomonadota</taxon>
        <taxon>Betaproteobacteria</taxon>
        <taxon>Neisseriales</taxon>
        <taxon>Chitinibacteraceae</taxon>
        <taxon>Chitinilyticum</taxon>
    </lineage>
</organism>
<evidence type="ECO:0000259" key="14">
    <source>
        <dbReference type="PROSITE" id="PS50113"/>
    </source>
</evidence>
<dbReference type="PROSITE" id="PS50113">
    <property type="entry name" value="PAC"/>
    <property type="match status" value="1"/>
</dbReference>